<evidence type="ECO:0000313" key="3">
    <source>
        <dbReference type="Proteomes" id="UP000231019"/>
    </source>
</evidence>
<feature type="transmembrane region" description="Helical" evidence="1">
    <location>
        <begin position="36"/>
        <end position="53"/>
    </location>
</feature>
<dbReference type="AlphaFoldDB" id="A0A2M7FZJ8"/>
<dbReference type="EMBL" id="PFFQ01000056">
    <property type="protein sequence ID" value="PIW14771.1"/>
    <property type="molecule type" value="Genomic_DNA"/>
</dbReference>
<keyword evidence="1" id="KW-1133">Transmembrane helix</keyword>
<dbReference type="InterPro" id="IPR019648">
    <property type="entry name" value="YebY"/>
</dbReference>
<reference evidence="2 3" key="1">
    <citation type="submission" date="2017-09" db="EMBL/GenBank/DDBJ databases">
        <title>Depth-based differentiation of microbial function through sediment-hosted aquifers and enrichment of novel symbionts in the deep terrestrial subsurface.</title>
        <authorList>
            <person name="Probst A.J."/>
            <person name="Ladd B."/>
            <person name="Jarett J.K."/>
            <person name="Geller-Mcgrath D.E."/>
            <person name="Sieber C.M."/>
            <person name="Emerson J.B."/>
            <person name="Anantharaman K."/>
            <person name="Thomas B.C."/>
            <person name="Malmstrom R."/>
            <person name="Stieglmeier M."/>
            <person name="Klingl A."/>
            <person name="Woyke T."/>
            <person name="Ryan C.M."/>
            <person name="Banfield J.F."/>
        </authorList>
    </citation>
    <scope>NUCLEOTIDE SEQUENCE [LARGE SCALE GENOMIC DNA]</scope>
    <source>
        <strain evidence="2">CG17_big_fil_post_rev_8_21_14_2_50_48_46</strain>
    </source>
</reference>
<gene>
    <name evidence="2" type="ORF">COW36_20425</name>
</gene>
<accession>A0A2M7FZJ8</accession>
<keyword evidence="1" id="KW-0812">Transmembrane</keyword>
<evidence type="ECO:0000313" key="2">
    <source>
        <dbReference type="EMBL" id="PIW14771.1"/>
    </source>
</evidence>
<keyword evidence="1" id="KW-0472">Membrane</keyword>
<dbReference type="Pfam" id="PF10709">
    <property type="entry name" value="DUF2511"/>
    <property type="match status" value="1"/>
</dbReference>
<proteinExistence type="predicted"/>
<evidence type="ECO:0000256" key="1">
    <source>
        <dbReference type="SAM" id="Phobius"/>
    </source>
</evidence>
<sequence length="186" mass="20509">MSIYFPEKPAPLYSTHHRFNSQISKIHGSSPMGRDLFFTALLFALLGGLWVLNSPGQPEKAKLKGFLKIAVNLSGSLIGIALGLIWVQAINQSAYEPIIRPGTTRLNISVQEFGKTWPLTPSSGTLECLPDKKIVFHTQGKTYAVNGMAKLMKLPPLEKIAKQDLYIPSARQDLSKIHALGLRLCQ</sequence>
<protein>
    <submittedName>
        <fullName evidence="2">Uncharacterized protein</fullName>
    </submittedName>
</protein>
<dbReference type="Proteomes" id="UP000231019">
    <property type="component" value="Unassembled WGS sequence"/>
</dbReference>
<organism evidence="2 3">
    <name type="scientific">bacterium (Candidatus Blackallbacteria) CG17_big_fil_post_rev_8_21_14_2_50_48_46</name>
    <dbReference type="NCBI Taxonomy" id="2014261"/>
    <lineage>
        <taxon>Bacteria</taxon>
        <taxon>Candidatus Blackallbacteria</taxon>
    </lineage>
</organism>
<feature type="transmembrane region" description="Helical" evidence="1">
    <location>
        <begin position="65"/>
        <end position="87"/>
    </location>
</feature>
<name>A0A2M7FZJ8_9BACT</name>
<comment type="caution">
    <text evidence="2">The sequence shown here is derived from an EMBL/GenBank/DDBJ whole genome shotgun (WGS) entry which is preliminary data.</text>
</comment>